<keyword evidence="4" id="KW-1185">Reference proteome</keyword>
<accession>A0A6A5Z232</accession>
<organism evidence="3 4">
    <name type="scientific">Lophiotrema nucula</name>
    <dbReference type="NCBI Taxonomy" id="690887"/>
    <lineage>
        <taxon>Eukaryota</taxon>
        <taxon>Fungi</taxon>
        <taxon>Dikarya</taxon>
        <taxon>Ascomycota</taxon>
        <taxon>Pezizomycotina</taxon>
        <taxon>Dothideomycetes</taxon>
        <taxon>Pleosporomycetidae</taxon>
        <taxon>Pleosporales</taxon>
        <taxon>Lophiotremataceae</taxon>
        <taxon>Lophiotrema</taxon>
    </lineage>
</organism>
<keyword evidence="1" id="KW-0812">Transmembrane</keyword>
<dbReference type="PANTHER" id="PTHR37019">
    <property type="entry name" value="CHROMOSOME 1, WHOLE GENOME SHOTGUN SEQUENCE"/>
    <property type="match status" value="1"/>
</dbReference>
<name>A0A6A5Z232_9PLEO</name>
<feature type="transmembrane region" description="Helical" evidence="1">
    <location>
        <begin position="124"/>
        <end position="142"/>
    </location>
</feature>
<keyword evidence="1" id="KW-0472">Membrane</keyword>
<evidence type="ECO:0000313" key="3">
    <source>
        <dbReference type="EMBL" id="KAF2112391.1"/>
    </source>
</evidence>
<sequence length="151" mass="17474">MSSTVADIPFIYHFLLTWFEPFAALNGAFLCVFWPSMFLYTFTTVKYRPDHQIMFDQLAATYIFFAFIEAVVLRITNELKVWKAIVFGILLCDVVHLYGAWGIMGTESFLNPSTWRPEEWINFSLLYGPGLLRICLLLEVGFPKRKVAKKA</sequence>
<proteinExistence type="predicted"/>
<dbReference type="OrthoDB" id="5313995at2759"/>
<dbReference type="AlphaFoldDB" id="A0A6A5Z232"/>
<dbReference type="EMBL" id="ML977331">
    <property type="protein sequence ID" value="KAF2112391.1"/>
    <property type="molecule type" value="Genomic_DNA"/>
</dbReference>
<feature type="transmembrane region" description="Helical" evidence="1">
    <location>
        <begin position="55"/>
        <end position="73"/>
    </location>
</feature>
<dbReference type="Pfam" id="PF24803">
    <property type="entry name" value="DUF7704"/>
    <property type="match status" value="1"/>
</dbReference>
<dbReference type="Proteomes" id="UP000799770">
    <property type="component" value="Unassembled WGS sequence"/>
</dbReference>
<gene>
    <name evidence="3" type="ORF">BDV96DRAFT_497782</name>
</gene>
<evidence type="ECO:0000259" key="2">
    <source>
        <dbReference type="Pfam" id="PF24803"/>
    </source>
</evidence>
<feature type="transmembrane region" description="Helical" evidence="1">
    <location>
        <begin position="12"/>
        <end position="35"/>
    </location>
</feature>
<keyword evidence="1" id="KW-1133">Transmembrane helix</keyword>
<reference evidence="3" key="1">
    <citation type="journal article" date="2020" name="Stud. Mycol.">
        <title>101 Dothideomycetes genomes: a test case for predicting lifestyles and emergence of pathogens.</title>
        <authorList>
            <person name="Haridas S."/>
            <person name="Albert R."/>
            <person name="Binder M."/>
            <person name="Bloem J."/>
            <person name="Labutti K."/>
            <person name="Salamov A."/>
            <person name="Andreopoulos B."/>
            <person name="Baker S."/>
            <person name="Barry K."/>
            <person name="Bills G."/>
            <person name="Bluhm B."/>
            <person name="Cannon C."/>
            <person name="Castanera R."/>
            <person name="Culley D."/>
            <person name="Daum C."/>
            <person name="Ezra D."/>
            <person name="Gonzalez J."/>
            <person name="Henrissat B."/>
            <person name="Kuo A."/>
            <person name="Liang C."/>
            <person name="Lipzen A."/>
            <person name="Lutzoni F."/>
            <person name="Magnuson J."/>
            <person name="Mondo S."/>
            <person name="Nolan M."/>
            <person name="Ohm R."/>
            <person name="Pangilinan J."/>
            <person name="Park H.-J."/>
            <person name="Ramirez L."/>
            <person name="Alfaro M."/>
            <person name="Sun H."/>
            <person name="Tritt A."/>
            <person name="Yoshinaga Y."/>
            <person name="Zwiers L.-H."/>
            <person name="Turgeon B."/>
            <person name="Goodwin S."/>
            <person name="Spatafora J."/>
            <person name="Crous P."/>
            <person name="Grigoriev I."/>
        </authorList>
    </citation>
    <scope>NUCLEOTIDE SEQUENCE</scope>
    <source>
        <strain evidence="3">CBS 627.86</strain>
    </source>
</reference>
<dbReference type="PANTHER" id="PTHR37019:SF1">
    <property type="entry name" value="EXPERA DOMAIN-CONTAINING PROTEIN"/>
    <property type="match status" value="1"/>
</dbReference>
<dbReference type="InterPro" id="IPR056121">
    <property type="entry name" value="DUF7704"/>
</dbReference>
<evidence type="ECO:0000313" key="4">
    <source>
        <dbReference type="Proteomes" id="UP000799770"/>
    </source>
</evidence>
<evidence type="ECO:0000256" key="1">
    <source>
        <dbReference type="SAM" id="Phobius"/>
    </source>
</evidence>
<protein>
    <recommendedName>
        <fullName evidence="2">DUF7704 domain-containing protein</fullName>
    </recommendedName>
</protein>
<feature type="domain" description="DUF7704" evidence="2">
    <location>
        <begin position="8"/>
        <end position="140"/>
    </location>
</feature>
<feature type="transmembrane region" description="Helical" evidence="1">
    <location>
        <begin position="85"/>
        <end position="104"/>
    </location>
</feature>